<dbReference type="CDD" id="cd04692">
    <property type="entry name" value="NUDIX_Hydrolase"/>
    <property type="match status" value="1"/>
</dbReference>
<gene>
    <name evidence="2" type="ORF">FHS18_004786</name>
</gene>
<organism evidence="2 3">
    <name type="scientific">Paenibacillus phyllosphaerae</name>
    <dbReference type="NCBI Taxonomy" id="274593"/>
    <lineage>
        <taxon>Bacteria</taxon>
        <taxon>Bacillati</taxon>
        <taxon>Bacillota</taxon>
        <taxon>Bacilli</taxon>
        <taxon>Bacillales</taxon>
        <taxon>Paenibacillaceae</taxon>
        <taxon>Paenibacillus</taxon>
    </lineage>
</organism>
<evidence type="ECO:0000259" key="1">
    <source>
        <dbReference type="PROSITE" id="PS51462"/>
    </source>
</evidence>
<dbReference type="GO" id="GO:0009240">
    <property type="term" value="P:isopentenyl diphosphate biosynthetic process"/>
    <property type="evidence" value="ECO:0007669"/>
    <property type="project" value="TreeGrafter"/>
</dbReference>
<keyword evidence="3" id="KW-1185">Reference proteome</keyword>
<feature type="domain" description="Nudix hydrolase" evidence="1">
    <location>
        <begin position="36"/>
        <end position="180"/>
    </location>
</feature>
<dbReference type="Proteomes" id="UP000570361">
    <property type="component" value="Unassembled WGS sequence"/>
</dbReference>
<proteinExistence type="predicted"/>
<dbReference type="GO" id="GO:0004452">
    <property type="term" value="F:isopentenyl-diphosphate delta-isomerase activity"/>
    <property type="evidence" value="ECO:0007669"/>
    <property type="project" value="TreeGrafter"/>
</dbReference>
<reference evidence="2 3" key="1">
    <citation type="submission" date="2020-08" db="EMBL/GenBank/DDBJ databases">
        <title>Genomic Encyclopedia of Type Strains, Phase III (KMG-III): the genomes of soil and plant-associated and newly described type strains.</title>
        <authorList>
            <person name="Whitman W."/>
        </authorList>
    </citation>
    <scope>NUCLEOTIDE SEQUENCE [LARGE SCALE GENOMIC DNA]</scope>
    <source>
        <strain evidence="2 3">CECT 5862</strain>
    </source>
</reference>
<dbReference type="InterPro" id="IPR000086">
    <property type="entry name" value="NUDIX_hydrolase_dom"/>
</dbReference>
<dbReference type="Gene3D" id="3.90.79.10">
    <property type="entry name" value="Nucleoside Triphosphate Pyrophosphohydrolase"/>
    <property type="match status" value="1"/>
</dbReference>
<protein>
    <submittedName>
        <fullName evidence="2">Isopentenyldiphosphate isomerase</fullName>
    </submittedName>
</protein>
<dbReference type="PANTHER" id="PTHR10885:SF20">
    <property type="entry name" value="NUDIX HYDROLASE DOMAIN-CONTAINING PROTEIN"/>
    <property type="match status" value="1"/>
</dbReference>
<comment type="caution">
    <text evidence="2">The sequence shown here is derived from an EMBL/GenBank/DDBJ whole genome shotgun (WGS) entry which is preliminary data.</text>
</comment>
<dbReference type="Pfam" id="PF00293">
    <property type="entry name" value="NUDIX"/>
    <property type="match status" value="1"/>
</dbReference>
<dbReference type="InterPro" id="IPR015797">
    <property type="entry name" value="NUDIX_hydrolase-like_dom_sf"/>
</dbReference>
<sequence>MASDRAAKPEEHFDIYDEAGQWLGTAARSEVHAKGLWHRSIHCWVARRTQEGRLLVLFQQRHADKDTFPLYFDITAAGHLAAGETYEEASRELEEELGIRCDFAALLPLGEARKEMPGTAQGVPFIDREISQVYGHRYEGELHALRLQADEVSGVYEAELHDMIGLFEDRLAQVTANGVRLDPATGKLLEATVTVTAQQFVTRPADYYAGVFRQLLGHLA</sequence>
<dbReference type="RefSeq" id="WP_183602793.1">
    <property type="nucleotide sequence ID" value="NZ_JACHXK010000013.1"/>
</dbReference>
<dbReference type="EMBL" id="JACHXK010000013">
    <property type="protein sequence ID" value="MBB3112685.1"/>
    <property type="molecule type" value="Genomic_DNA"/>
</dbReference>
<evidence type="ECO:0000313" key="2">
    <source>
        <dbReference type="EMBL" id="MBB3112685.1"/>
    </source>
</evidence>
<dbReference type="SUPFAM" id="SSF55811">
    <property type="entry name" value="Nudix"/>
    <property type="match status" value="1"/>
</dbReference>
<evidence type="ECO:0000313" key="3">
    <source>
        <dbReference type="Proteomes" id="UP000570361"/>
    </source>
</evidence>
<dbReference type="GO" id="GO:0005737">
    <property type="term" value="C:cytoplasm"/>
    <property type="evidence" value="ECO:0007669"/>
    <property type="project" value="TreeGrafter"/>
</dbReference>
<keyword evidence="2" id="KW-0413">Isomerase</keyword>
<dbReference type="AlphaFoldDB" id="A0A7W5B1G5"/>
<dbReference type="PROSITE" id="PS51462">
    <property type="entry name" value="NUDIX"/>
    <property type="match status" value="1"/>
</dbReference>
<dbReference type="PANTHER" id="PTHR10885">
    <property type="entry name" value="ISOPENTENYL-DIPHOSPHATE DELTA-ISOMERASE"/>
    <property type="match status" value="1"/>
</dbReference>
<accession>A0A7W5B1G5</accession>
<name>A0A7W5B1G5_9BACL</name>